<dbReference type="Proteomes" id="UP000834106">
    <property type="component" value="Chromosome 14"/>
</dbReference>
<evidence type="ECO:0000256" key="3">
    <source>
        <dbReference type="ARBA" id="ARBA00022837"/>
    </source>
</evidence>
<dbReference type="FunFam" id="1.10.10.60:FF:000002">
    <property type="entry name" value="Myb family transcription factor"/>
    <property type="match status" value="1"/>
</dbReference>
<keyword evidence="4" id="KW-0805">Transcription regulation</keyword>
<dbReference type="AlphaFoldDB" id="A0AAD1ZUS4"/>
<dbReference type="NCBIfam" id="TIGR01557">
    <property type="entry name" value="myb_SHAQKYF"/>
    <property type="match status" value="1"/>
</dbReference>
<protein>
    <recommendedName>
        <fullName evidence="9">HTH myb-type domain-containing protein</fullName>
    </recommendedName>
</protein>
<evidence type="ECO:0000256" key="2">
    <source>
        <dbReference type="ARBA" id="ARBA00006783"/>
    </source>
</evidence>
<evidence type="ECO:0000256" key="5">
    <source>
        <dbReference type="ARBA" id="ARBA00023054"/>
    </source>
</evidence>
<dbReference type="SUPFAM" id="SSF47473">
    <property type="entry name" value="EF-hand"/>
    <property type="match status" value="1"/>
</dbReference>
<dbReference type="InterPro" id="IPR018247">
    <property type="entry name" value="EF_Hand_1_Ca_BS"/>
</dbReference>
<dbReference type="PROSITE" id="PS00018">
    <property type="entry name" value="EF_HAND_1"/>
    <property type="match status" value="1"/>
</dbReference>
<proteinExistence type="inferred from homology"/>
<evidence type="ECO:0000313" key="10">
    <source>
        <dbReference type="EMBL" id="CAI9776108.1"/>
    </source>
</evidence>
<keyword evidence="7" id="KW-0539">Nucleus</keyword>
<keyword evidence="5" id="KW-0175">Coiled coil</keyword>
<dbReference type="InterPro" id="IPR025756">
    <property type="entry name" value="Myb_CC_LHEQLE"/>
</dbReference>
<dbReference type="InterPro" id="IPR046955">
    <property type="entry name" value="PHR1-like"/>
</dbReference>
<dbReference type="InterPro" id="IPR001005">
    <property type="entry name" value="SANT/Myb"/>
</dbReference>
<comment type="similarity">
    <text evidence="2">Belongs to the MYB-CC family.</text>
</comment>
<keyword evidence="3" id="KW-0106">Calcium</keyword>
<evidence type="ECO:0000256" key="7">
    <source>
        <dbReference type="ARBA" id="ARBA00023242"/>
    </source>
</evidence>
<dbReference type="InterPro" id="IPR017930">
    <property type="entry name" value="Myb_dom"/>
</dbReference>
<dbReference type="InterPro" id="IPR006447">
    <property type="entry name" value="Myb_dom_plants"/>
</dbReference>
<keyword evidence="6" id="KW-0804">Transcription</keyword>
<dbReference type="EMBL" id="OU503049">
    <property type="protein sequence ID" value="CAI9776108.1"/>
    <property type="molecule type" value="Genomic_DNA"/>
</dbReference>
<keyword evidence="11" id="KW-1185">Reference proteome</keyword>
<feature type="region of interest" description="Disordered" evidence="8">
    <location>
        <begin position="255"/>
        <end position="282"/>
    </location>
</feature>
<dbReference type="InterPro" id="IPR009057">
    <property type="entry name" value="Homeodomain-like_sf"/>
</dbReference>
<feature type="region of interest" description="Disordered" evidence="8">
    <location>
        <begin position="1"/>
        <end position="29"/>
    </location>
</feature>
<dbReference type="GO" id="GO:0005634">
    <property type="term" value="C:nucleus"/>
    <property type="evidence" value="ECO:0007669"/>
    <property type="project" value="UniProtKB-SubCell"/>
</dbReference>
<gene>
    <name evidence="10" type="ORF">FPE_LOCUS23538</name>
</gene>
<dbReference type="GO" id="GO:0003677">
    <property type="term" value="F:DNA binding"/>
    <property type="evidence" value="ECO:0007669"/>
    <property type="project" value="InterPro"/>
</dbReference>
<evidence type="ECO:0000259" key="9">
    <source>
        <dbReference type="PROSITE" id="PS51294"/>
    </source>
</evidence>
<dbReference type="PANTHER" id="PTHR31499:SF6">
    <property type="entry name" value="PROTEIN PHR1-LIKE 2"/>
    <property type="match status" value="1"/>
</dbReference>
<organism evidence="10 11">
    <name type="scientific">Fraxinus pennsylvanica</name>
    <dbReference type="NCBI Taxonomy" id="56036"/>
    <lineage>
        <taxon>Eukaryota</taxon>
        <taxon>Viridiplantae</taxon>
        <taxon>Streptophyta</taxon>
        <taxon>Embryophyta</taxon>
        <taxon>Tracheophyta</taxon>
        <taxon>Spermatophyta</taxon>
        <taxon>Magnoliopsida</taxon>
        <taxon>eudicotyledons</taxon>
        <taxon>Gunneridae</taxon>
        <taxon>Pentapetalae</taxon>
        <taxon>asterids</taxon>
        <taxon>lamiids</taxon>
        <taxon>Lamiales</taxon>
        <taxon>Oleaceae</taxon>
        <taxon>Oleeae</taxon>
        <taxon>Fraxinus</taxon>
    </lineage>
</organism>
<name>A0AAD1ZUS4_9LAMI</name>
<evidence type="ECO:0000256" key="8">
    <source>
        <dbReference type="SAM" id="MobiDB-lite"/>
    </source>
</evidence>
<dbReference type="PROSITE" id="PS51294">
    <property type="entry name" value="HTH_MYB"/>
    <property type="match status" value="1"/>
</dbReference>
<dbReference type="Pfam" id="PF14379">
    <property type="entry name" value="Myb_CC_LHEQLE"/>
    <property type="match status" value="1"/>
</dbReference>
<accession>A0AAD1ZUS4</accession>
<reference evidence="10" key="1">
    <citation type="submission" date="2023-05" db="EMBL/GenBank/DDBJ databases">
        <authorList>
            <person name="Huff M."/>
        </authorList>
    </citation>
    <scope>NUCLEOTIDE SEQUENCE</scope>
</reference>
<evidence type="ECO:0000256" key="4">
    <source>
        <dbReference type="ARBA" id="ARBA00023015"/>
    </source>
</evidence>
<comment type="subcellular location">
    <subcellularLocation>
        <location evidence="1">Nucleus</location>
    </subcellularLocation>
</comment>
<dbReference type="Pfam" id="PF00249">
    <property type="entry name" value="Myb_DNA-binding"/>
    <property type="match status" value="1"/>
</dbReference>
<evidence type="ECO:0000313" key="11">
    <source>
        <dbReference type="Proteomes" id="UP000834106"/>
    </source>
</evidence>
<feature type="domain" description="HTH myb-type" evidence="9">
    <location>
        <begin position="34"/>
        <end position="94"/>
    </location>
</feature>
<dbReference type="SUPFAM" id="SSF46689">
    <property type="entry name" value="Homeodomain-like"/>
    <property type="match status" value="1"/>
</dbReference>
<dbReference type="PANTHER" id="PTHR31499">
    <property type="entry name" value="MYB FAMILY TRANSCRIPTION FACTOR PHL11"/>
    <property type="match status" value="1"/>
</dbReference>
<dbReference type="Gene3D" id="1.10.10.60">
    <property type="entry name" value="Homeodomain-like"/>
    <property type="match status" value="1"/>
</dbReference>
<sequence>MSTHSLPLGGNGGEFQGPLDGTNLPGDTSLVLTSDPKPRLRWTAELHERFEDAVTQLGGPDKATPKMIMRTMGVKGLTLYHLKSHLQKYRLGKQANKEVNDNLKEASCVAENQDMGSSMSTSSRMMSQDINDGYQVTEALQVQMEVQIRLHEQLEVQRCLQLRIEAQAKYLQSILEKACKALDDHAVASAGLEAAGKELSKLAIKVNDCNGMTAVVPPVSEVFMLTEKKIDSNMPAQLRVFSNDSSLISNGCPVSPTVSGSQGADAAAPRKRPRPMFSNGDVVPFDNSTRPVEWSLTLKAMKDSQGTSELCPILKSSSNKVGVTFCCRSLPNNYKRLDAELERKMMEITRNSPGNNNFRSIDNIILKFPQIREGLKEIRGVFEKFVSCHEEEIDDLFHYCEMNENEEEMDLDRNGKVSFREFLFVFIKWVRIYSDDDGPEIQN</sequence>
<evidence type="ECO:0000256" key="6">
    <source>
        <dbReference type="ARBA" id="ARBA00023163"/>
    </source>
</evidence>
<dbReference type="GO" id="GO:0003700">
    <property type="term" value="F:DNA-binding transcription factor activity"/>
    <property type="evidence" value="ECO:0007669"/>
    <property type="project" value="InterPro"/>
</dbReference>
<dbReference type="InterPro" id="IPR011992">
    <property type="entry name" value="EF-hand-dom_pair"/>
</dbReference>
<evidence type="ECO:0000256" key="1">
    <source>
        <dbReference type="ARBA" id="ARBA00004123"/>
    </source>
</evidence>